<sequence length="43" mass="4841">MEDIVGSMIRTYREVEERLAEAAGATAGQRLQTWRLPALYLSS</sequence>
<organism evidence="1">
    <name type="scientific">marine metagenome</name>
    <dbReference type="NCBI Taxonomy" id="408172"/>
    <lineage>
        <taxon>unclassified sequences</taxon>
        <taxon>metagenomes</taxon>
        <taxon>ecological metagenomes</taxon>
    </lineage>
</organism>
<gene>
    <name evidence="1" type="ORF">METZ01_LOCUS400992</name>
</gene>
<dbReference type="EMBL" id="UINC01153424">
    <property type="protein sequence ID" value="SVD48138.1"/>
    <property type="molecule type" value="Genomic_DNA"/>
</dbReference>
<protein>
    <submittedName>
        <fullName evidence="1">Uncharacterized protein</fullName>
    </submittedName>
</protein>
<name>A0A382VQI3_9ZZZZ</name>
<proteinExistence type="predicted"/>
<accession>A0A382VQI3</accession>
<evidence type="ECO:0000313" key="1">
    <source>
        <dbReference type="EMBL" id="SVD48138.1"/>
    </source>
</evidence>
<feature type="non-terminal residue" evidence="1">
    <location>
        <position position="43"/>
    </location>
</feature>
<reference evidence="1" key="1">
    <citation type="submission" date="2018-05" db="EMBL/GenBank/DDBJ databases">
        <authorList>
            <person name="Lanie J.A."/>
            <person name="Ng W.-L."/>
            <person name="Kazmierczak K.M."/>
            <person name="Andrzejewski T.M."/>
            <person name="Davidsen T.M."/>
            <person name="Wayne K.J."/>
            <person name="Tettelin H."/>
            <person name="Glass J.I."/>
            <person name="Rusch D."/>
            <person name="Podicherti R."/>
            <person name="Tsui H.-C.T."/>
            <person name="Winkler M.E."/>
        </authorList>
    </citation>
    <scope>NUCLEOTIDE SEQUENCE</scope>
</reference>
<dbReference type="AlphaFoldDB" id="A0A382VQI3"/>